<evidence type="ECO:0000256" key="3">
    <source>
        <dbReference type="ARBA" id="ARBA00022528"/>
    </source>
</evidence>
<evidence type="ECO:0000256" key="12">
    <source>
        <dbReference type="ARBA" id="ARBA00022989"/>
    </source>
</evidence>
<dbReference type="GO" id="GO:0008270">
    <property type="term" value="F:zinc ion binding"/>
    <property type="evidence" value="ECO:0007669"/>
    <property type="project" value="UniProtKB-KW"/>
</dbReference>
<dbReference type="GO" id="GO:0016020">
    <property type="term" value="C:membrane"/>
    <property type="evidence" value="ECO:0007669"/>
    <property type="project" value="UniProtKB-SubCell"/>
</dbReference>
<dbReference type="EC" id="2.7.1.182" evidence="15"/>
<dbReference type="PANTHER" id="PTHR32523">
    <property type="entry name" value="PHYTOL KINASE 1, CHLOROPLASTIC"/>
    <property type="match status" value="1"/>
</dbReference>
<feature type="domain" description="MYND-type" evidence="18">
    <location>
        <begin position="146"/>
        <end position="188"/>
    </location>
</feature>
<dbReference type="AlphaFoldDB" id="A0A835YGT8"/>
<evidence type="ECO:0000256" key="6">
    <source>
        <dbReference type="ARBA" id="ARBA00022692"/>
    </source>
</evidence>
<evidence type="ECO:0000256" key="11">
    <source>
        <dbReference type="ARBA" id="ARBA00022946"/>
    </source>
</evidence>
<dbReference type="Pfam" id="PF01753">
    <property type="entry name" value="zf-MYND"/>
    <property type="match status" value="1"/>
</dbReference>
<evidence type="ECO:0000256" key="17">
    <source>
        <dbReference type="PROSITE-ProRule" id="PRU00134"/>
    </source>
</evidence>
<evidence type="ECO:0000256" key="2">
    <source>
        <dbReference type="ARBA" id="ARBA00010794"/>
    </source>
</evidence>
<dbReference type="GO" id="GO:0010276">
    <property type="term" value="F:phytol kinase activity"/>
    <property type="evidence" value="ECO:0007669"/>
    <property type="project" value="UniProtKB-EC"/>
</dbReference>
<keyword evidence="4" id="KW-0934">Plastid</keyword>
<evidence type="ECO:0000256" key="10">
    <source>
        <dbReference type="ARBA" id="ARBA00022833"/>
    </source>
</evidence>
<comment type="catalytic activity">
    <reaction evidence="16">
        <text>phytol + CTP = phytyl phosphate + CDP + H(+)</text>
        <dbReference type="Rhea" id="RHEA:38055"/>
        <dbReference type="ChEBI" id="CHEBI:15378"/>
        <dbReference type="ChEBI" id="CHEBI:17327"/>
        <dbReference type="ChEBI" id="CHEBI:37563"/>
        <dbReference type="ChEBI" id="CHEBI:58069"/>
        <dbReference type="ChEBI" id="CHEBI:75483"/>
        <dbReference type="EC" id="2.7.1.182"/>
    </reaction>
</comment>
<dbReference type="Proteomes" id="UP000612055">
    <property type="component" value="Unassembled WGS sequence"/>
</dbReference>
<evidence type="ECO:0000256" key="14">
    <source>
        <dbReference type="ARBA" id="ARBA00024015"/>
    </source>
</evidence>
<keyword evidence="11" id="KW-0809">Transit peptide</keyword>
<gene>
    <name evidence="19" type="ORF">HYH03_000016</name>
</gene>
<evidence type="ECO:0000259" key="18">
    <source>
        <dbReference type="PROSITE" id="PS50865"/>
    </source>
</evidence>
<comment type="similarity">
    <text evidence="2">Belongs to the polyprenol kinase family.</text>
</comment>
<evidence type="ECO:0000256" key="13">
    <source>
        <dbReference type="ARBA" id="ARBA00023136"/>
    </source>
</evidence>
<evidence type="ECO:0000313" key="20">
    <source>
        <dbReference type="Proteomes" id="UP000612055"/>
    </source>
</evidence>
<sequence>MAAVFVLSSDQRLRHLGPGWYWPGPAPPGDRRSMCTWHVGALSGHASRAGAAGTSAAAPTPVVTTQSPAGAALASARWPDDVERLGPLVMAGARRSAMERGVFGPGSRLRQWVAAFGDRGGGGGGGGGSGSSWPPAVLRVCGGPRCEAMGAGAECALPLKQCAGCPGVRYCCVGCQRAHWRGGHKAECGRVGVNAAVLDVVI</sequence>
<comment type="caution">
    <text evidence="19">The sequence shown here is derived from an EMBL/GenBank/DDBJ whole genome shotgun (WGS) entry which is preliminary data.</text>
</comment>
<keyword evidence="5" id="KW-0808">Transferase</keyword>
<keyword evidence="9" id="KW-0418">Kinase</keyword>
<keyword evidence="13" id="KW-0472">Membrane</keyword>
<dbReference type="OrthoDB" id="534422at2759"/>
<dbReference type="Gene3D" id="6.10.140.2220">
    <property type="match status" value="1"/>
</dbReference>
<accession>A0A835YGT8</accession>
<evidence type="ECO:0000256" key="7">
    <source>
        <dbReference type="ARBA" id="ARBA00022723"/>
    </source>
</evidence>
<comment type="subcellular location">
    <subcellularLocation>
        <location evidence="1">Plastid</location>
        <location evidence="1">Chloroplast membrane</location>
        <topology evidence="1">Multi-pass membrane protein</topology>
    </subcellularLocation>
</comment>
<dbReference type="PANTHER" id="PTHR32523:SF8">
    <property type="entry name" value="DOLICHOL KINASE"/>
    <property type="match status" value="1"/>
</dbReference>
<evidence type="ECO:0000256" key="16">
    <source>
        <dbReference type="ARBA" id="ARBA00048889"/>
    </source>
</evidence>
<comment type="pathway">
    <text evidence="14">Cofactor biosynthesis; tocopherol biosynthesis.</text>
</comment>
<organism evidence="19 20">
    <name type="scientific">Edaphochlamys debaryana</name>
    <dbReference type="NCBI Taxonomy" id="47281"/>
    <lineage>
        <taxon>Eukaryota</taxon>
        <taxon>Viridiplantae</taxon>
        <taxon>Chlorophyta</taxon>
        <taxon>core chlorophytes</taxon>
        <taxon>Chlorophyceae</taxon>
        <taxon>CS clade</taxon>
        <taxon>Chlamydomonadales</taxon>
        <taxon>Chlamydomonadales incertae sedis</taxon>
        <taxon>Edaphochlamys</taxon>
    </lineage>
</organism>
<evidence type="ECO:0000256" key="5">
    <source>
        <dbReference type="ARBA" id="ARBA00022679"/>
    </source>
</evidence>
<keyword evidence="7" id="KW-0479">Metal-binding</keyword>
<keyword evidence="6" id="KW-0812">Transmembrane</keyword>
<keyword evidence="20" id="KW-1185">Reference proteome</keyword>
<protein>
    <recommendedName>
        <fullName evidence="15">phytol kinase</fullName>
        <ecNumber evidence="15">2.7.1.182</ecNumber>
    </recommendedName>
</protein>
<dbReference type="EMBL" id="JAEHOE010000001">
    <property type="protein sequence ID" value="KAG2501509.1"/>
    <property type="molecule type" value="Genomic_DNA"/>
</dbReference>
<dbReference type="InterPro" id="IPR039606">
    <property type="entry name" value="Phytol/farnesol_kinase"/>
</dbReference>
<evidence type="ECO:0000313" key="19">
    <source>
        <dbReference type="EMBL" id="KAG2501509.1"/>
    </source>
</evidence>
<reference evidence="19" key="1">
    <citation type="journal article" date="2020" name="bioRxiv">
        <title>Comparative genomics of Chlamydomonas.</title>
        <authorList>
            <person name="Craig R.J."/>
            <person name="Hasan A.R."/>
            <person name="Ness R.W."/>
            <person name="Keightley P.D."/>
        </authorList>
    </citation>
    <scope>NUCLEOTIDE SEQUENCE</scope>
    <source>
        <strain evidence="19">CCAP 11/70</strain>
    </source>
</reference>
<keyword evidence="8 17" id="KW-0863">Zinc-finger</keyword>
<dbReference type="PROSITE" id="PS50865">
    <property type="entry name" value="ZF_MYND_2"/>
    <property type="match status" value="1"/>
</dbReference>
<evidence type="ECO:0000256" key="1">
    <source>
        <dbReference type="ARBA" id="ARBA00004508"/>
    </source>
</evidence>
<evidence type="ECO:0000256" key="9">
    <source>
        <dbReference type="ARBA" id="ARBA00022777"/>
    </source>
</evidence>
<evidence type="ECO:0000256" key="15">
    <source>
        <dbReference type="ARBA" id="ARBA00039024"/>
    </source>
</evidence>
<dbReference type="SUPFAM" id="SSF144232">
    <property type="entry name" value="HIT/MYND zinc finger-like"/>
    <property type="match status" value="1"/>
</dbReference>
<evidence type="ECO:0000256" key="4">
    <source>
        <dbReference type="ARBA" id="ARBA00022640"/>
    </source>
</evidence>
<dbReference type="GO" id="GO:0009507">
    <property type="term" value="C:chloroplast"/>
    <property type="evidence" value="ECO:0007669"/>
    <property type="project" value="UniProtKB-SubCell"/>
</dbReference>
<dbReference type="InterPro" id="IPR002893">
    <property type="entry name" value="Znf_MYND"/>
</dbReference>
<keyword evidence="3" id="KW-0150">Chloroplast</keyword>
<keyword evidence="12" id="KW-1133">Transmembrane helix</keyword>
<evidence type="ECO:0000256" key="8">
    <source>
        <dbReference type="ARBA" id="ARBA00022771"/>
    </source>
</evidence>
<keyword evidence="10" id="KW-0862">Zinc</keyword>
<proteinExistence type="inferred from homology"/>
<name>A0A835YGT8_9CHLO</name>